<evidence type="ECO:0000313" key="1">
    <source>
        <dbReference type="EMBL" id="MBX66401.1"/>
    </source>
</evidence>
<proteinExistence type="predicted"/>
<dbReference type="EMBL" id="GGEC01085917">
    <property type="protein sequence ID" value="MBX66401.1"/>
    <property type="molecule type" value="Transcribed_RNA"/>
</dbReference>
<reference evidence="1" key="1">
    <citation type="submission" date="2018-02" db="EMBL/GenBank/DDBJ databases">
        <title>Rhizophora mucronata_Transcriptome.</title>
        <authorList>
            <person name="Meera S.P."/>
            <person name="Sreeshan A."/>
            <person name="Augustine A."/>
        </authorList>
    </citation>
    <scope>NUCLEOTIDE SEQUENCE</scope>
    <source>
        <tissue evidence="1">Leaf</tissue>
    </source>
</reference>
<name>A0A2P2QHD1_RHIMU</name>
<protein>
    <submittedName>
        <fullName evidence="1">Uncharacterized protein</fullName>
    </submittedName>
</protein>
<dbReference type="AlphaFoldDB" id="A0A2P2QHD1"/>
<accession>A0A2P2QHD1</accession>
<sequence>MTIEFHARKVHITVEKS</sequence>
<organism evidence="1">
    <name type="scientific">Rhizophora mucronata</name>
    <name type="common">Asiatic mangrove</name>
    <dbReference type="NCBI Taxonomy" id="61149"/>
    <lineage>
        <taxon>Eukaryota</taxon>
        <taxon>Viridiplantae</taxon>
        <taxon>Streptophyta</taxon>
        <taxon>Embryophyta</taxon>
        <taxon>Tracheophyta</taxon>
        <taxon>Spermatophyta</taxon>
        <taxon>Magnoliopsida</taxon>
        <taxon>eudicotyledons</taxon>
        <taxon>Gunneridae</taxon>
        <taxon>Pentapetalae</taxon>
        <taxon>rosids</taxon>
        <taxon>fabids</taxon>
        <taxon>Malpighiales</taxon>
        <taxon>Rhizophoraceae</taxon>
        <taxon>Rhizophora</taxon>
    </lineage>
</organism>